<protein>
    <submittedName>
        <fullName evidence="2">SIMPL domain-containing protein</fullName>
    </submittedName>
</protein>
<evidence type="ECO:0000256" key="1">
    <source>
        <dbReference type="SAM" id="SignalP"/>
    </source>
</evidence>
<dbReference type="AlphaFoldDB" id="A0AA41ZDH1"/>
<dbReference type="Pfam" id="PF04402">
    <property type="entry name" value="SIMPL"/>
    <property type="match status" value="1"/>
</dbReference>
<dbReference type="RefSeq" id="WP_265895603.1">
    <property type="nucleotide sequence ID" value="NZ_JAPIVE010000001.1"/>
</dbReference>
<evidence type="ECO:0000313" key="3">
    <source>
        <dbReference type="Proteomes" id="UP001165678"/>
    </source>
</evidence>
<keyword evidence="1" id="KW-0732">Signal</keyword>
<dbReference type="PANTHER" id="PTHR34387:SF2">
    <property type="entry name" value="SLR1258 PROTEIN"/>
    <property type="match status" value="1"/>
</dbReference>
<reference evidence="2" key="1">
    <citation type="submission" date="2022-11" db="EMBL/GenBank/DDBJ databases">
        <title>Larsenimonas rhizosphaerae sp. nov., isolated from a tidal mudflat.</title>
        <authorList>
            <person name="Lee S.D."/>
            <person name="Kim I.S."/>
        </authorList>
    </citation>
    <scope>NUCLEOTIDE SEQUENCE</scope>
    <source>
        <strain evidence="2">GH2-1</strain>
    </source>
</reference>
<sequence length="247" mass="26551">MKNTIIYMPLLALLLLPLPGHAADTPSPAITVSAEANIEAAPDQVKLDAWLVNHTPYTTMDTGNMSSAPFDAARDKVMARATALLDALKKAGIASNDIRAGAVSVNRQTRTEKDDTVQTRWEITRPISITLRQLDHLPQVVNALLDQQVDRLSEPAFDTSQRAALEDKALASAITRARQKAEAIAQASSVHLGPLEQADASTPGAPPMPRYSMMQARSAKESAPALEPGMISIEASVNTRWSIRSAP</sequence>
<gene>
    <name evidence="2" type="ORF">OQ287_03555</name>
</gene>
<comment type="caution">
    <text evidence="2">The sequence shown here is derived from an EMBL/GenBank/DDBJ whole genome shotgun (WGS) entry which is preliminary data.</text>
</comment>
<dbReference type="PANTHER" id="PTHR34387">
    <property type="entry name" value="SLR1258 PROTEIN"/>
    <property type="match status" value="1"/>
</dbReference>
<dbReference type="Proteomes" id="UP001165678">
    <property type="component" value="Unassembled WGS sequence"/>
</dbReference>
<feature type="signal peptide" evidence="1">
    <location>
        <begin position="1"/>
        <end position="22"/>
    </location>
</feature>
<dbReference type="InterPro" id="IPR052022">
    <property type="entry name" value="26kDa_periplasmic_antigen"/>
</dbReference>
<proteinExistence type="predicted"/>
<keyword evidence="3" id="KW-1185">Reference proteome</keyword>
<feature type="chain" id="PRO_5041312260" evidence="1">
    <location>
        <begin position="23"/>
        <end position="247"/>
    </location>
</feature>
<dbReference type="Gene3D" id="3.30.70.2970">
    <property type="entry name" value="Protein of unknown function (DUF541), domain 2"/>
    <property type="match status" value="1"/>
</dbReference>
<dbReference type="EMBL" id="JAPIVE010000001">
    <property type="protein sequence ID" value="MCX2523307.1"/>
    <property type="molecule type" value="Genomic_DNA"/>
</dbReference>
<dbReference type="Gene3D" id="3.30.110.170">
    <property type="entry name" value="Protein of unknown function (DUF541), domain 1"/>
    <property type="match status" value="1"/>
</dbReference>
<evidence type="ECO:0000313" key="2">
    <source>
        <dbReference type="EMBL" id="MCX2523307.1"/>
    </source>
</evidence>
<dbReference type="GO" id="GO:0006974">
    <property type="term" value="P:DNA damage response"/>
    <property type="evidence" value="ECO:0007669"/>
    <property type="project" value="TreeGrafter"/>
</dbReference>
<name>A0AA41ZDH1_9GAMM</name>
<accession>A0AA41ZDH1</accession>
<dbReference type="InterPro" id="IPR007497">
    <property type="entry name" value="SIMPL/DUF541"/>
</dbReference>
<organism evidence="2 3">
    <name type="scientific">Larsenimonas rhizosphaerae</name>
    <dbReference type="NCBI Taxonomy" id="2944682"/>
    <lineage>
        <taxon>Bacteria</taxon>
        <taxon>Pseudomonadati</taxon>
        <taxon>Pseudomonadota</taxon>
        <taxon>Gammaproteobacteria</taxon>
        <taxon>Oceanospirillales</taxon>
        <taxon>Halomonadaceae</taxon>
        <taxon>Larsenimonas</taxon>
    </lineage>
</organism>